<dbReference type="GO" id="GO:0009055">
    <property type="term" value="F:electron transfer activity"/>
    <property type="evidence" value="ECO:0007669"/>
    <property type="project" value="TreeGrafter"/>
</dbReference>
<evidence type="ECO:0000256" key="11">
    <source>
        <dbReference type="ARBA" id="ARBA00023136"/>
    </source>
</evidence>
<evidence type="ECO:0000256" key="1">
    <source>
        <dbReference type="ARBA" id="ARBA00004236"/>
    </source>
</evidence>
<keyword evidence="5" id="KW-0349">Heme</keyword>
<dbReference type="InterPro" id="IPR038266">
    <property type="entry name" value="NapC/NirT_cytc_sf"/>
</dbReference>
<name>A0A841JR31_9BACT</name>
<protein>
    <recommendedName>
        <fullName evidence="13">NapC/NirT cytochrome c N-terminal domain-containing protein</fullName>
    </recommendedName>
</protein>
<reference evidence="14 15" key="1">
    <citation type="submission" date="2020-08" db="EMBL/GenBank/DDBJ databases">
        <title>Genomic Encyclopedia of Type Strains, Phase IV (KMG-IV): sequencing the most valuable type-strain genomes for metagenomic binning, comparative biology and taxonomic classification.</title>
        <authorList>
            <person name="Goeker M."/>
        </authorList>
    </citation>
    <scope>NUCLEOTIDE SEQUENCE [LARGE SCALE GENOMIC DNA]</scope>
    <source>
        <strain evidence="14 15">DSM 103733</strain>
    </source>
</reference>
<comment type="similarity">
    <text evidence="2">Belongs to the NapC/NirT/NrfH family.</text>
</comment>
<feature type="domain" description="NapC/NirT cytochrome c N-terminal" evidence="13">
    <location>
        <begin position="112"/>
        <end position="219"/>
    </location>
</feature>
<keyword evidence="3" id="KW-0813">Transport</keyword>
<evidence type="ECO:0000256" key="12">
    <source>
        <dbReference type="SAM" id="Phobius"/>
    </source>
</evidence>
<dbReference type="Gene3D" id="1.10.3820.10">
    <property type="entry name" value="Di-heme elbow motif domain"/>
    <property type="match status" value="1"/>
</dbReference>
<dbReference type="Pfam" id="PF03264">
    <property type="entry name" value="Cytochrom_NNT"/>
    <property type="match status" value="1"/>
</dbReference>
<evidence type="ECO:0000313" key="14">
    <source>
        <dbReference type="EMBL" id="MBB6143852.1"/>
    </source>
</evidence>
<evidence type="ECO:0000256" key="4">
    <source>
        <dbReference type="ARBA" id="ARBA00022475"/>
    </source>
</evidence>
<keyword evidence="9 12" id="KW-1133">Transmembrane helix</keyword>
<comment type="caution">
    <text evidence="14">The sequence shown here is derived from an EMBL/GenBank/DDBJ whole genome shotgun (WGS) entry which is preliminary data.</text>
</comment>
<evidence type="ECO:0000256" key="6">
    <source>
        <dbReference type="ARBA" id="ARBA00022692"/>
    </source>
</evidence>
<feature type="transmembrane region" description="Helical" evidence="12">
    <location>
        <begin position="21"/>
        <end position="44"/>
    </location>
</feature>
<feature type="transmembrane region" description="Helical" evidence="12">
    <location>
        <begin position="56"/>
        <end position="82"/>
    </location>
</feature>
<evidence type="ECO:0000256" key="10">
    <source>
        <dbReference type="ARBA" id="ARBA00023004"/>
    </source>
</evidence>
<evidence type="ECO:0000256" key="3">
    <source>
        <dbReference type="ARBA" id="ARBA00022448"/>
    </source>
</evidence>
<dbReference type="GO" id="GO:0005886">
    <property type="term" value="C:plasma membrane"/>
    <property type="evidence" value="ECO:0007669"/>
    <property type="project" value="UniProtKB-SubCell"/>
</dbReference>
<keyword evidence="7" id="KW-0479">Metal-binding</keyword>
<evidence type="ECO:0000259" key="13">
    <source>
        <dbReference type="Pfam" id="PF03264"/>
    </source>
</evidence>
<proteinExistence type="inferred from homology"/>
<dbReference type="InterPro" id="IPR036280">
    <property type="entry name" value="Multihaem_cyt_sf"/>
</dbReference>
<keyword evidence="4" id="KW-1003">Cell membrane</keyword>
<keyword evidence="11 12" id="KW-0472">Membrane</keyword>
<dbReference type="RefSeq" id="WP_050058577.1">
    <property type="nucleotide sequence ID" value="NZ_JACHEK010000003.1"/>
</dbReference>
<keyword evidence="8" id="KW-0249">Electron transport</keyword>
<gene>
    <name evidence="14" type="ORF">HNQ77_001801</name>
</gene>
<dbReference type="GO" id="GO:0046872">
    <property type="term" value="F:metal ion binding"/>
    <property type="evidence" value="ECO:0007669"/>
    <property type="project" value="UniProtKB-KW"/>
</dbReference>
<comment type="subcellular location">
    <subcellularLocation>
        <location evidence="1">Cell membrane</location>
    </subcellularLocation>
</comment>
<dbReference type="EMBL" id="JACHEK010000003">
    <property type="protein sequence ID" value="MBB6143852.1"/>
    <property type="molecule type" value="Genomic_DNA"/>
</dbReference>
<keyword evidence="6 12" id="KW-0812">Transmembrane</keyword>
<dbReference type="InterPro" id="IPR005126">
    <property type="entry name" value="NapC/NirT_cyt_c_N"/>
</dbReference>
<evidence type="ECO:0000256" key="7">
    <source>
        <dbReference type="ARBA" id="ARBA00022723"/>
    </source>
</evidence>
<evidence type="ECO:0000313" key="15">
    <source>
        <dbReference type="Proteomes" id="UP000538666"/>
    </source>
</evidence>
<evidence type="ECO:0000256" key="8">
    <source>
        <dbReference type="ARBA" id="ARBA00022982"/>
    </source>
</evidence>
<organism evidence="14 15">
    <name type="scientific">Silvibacterium bohemicum</name>
    <dbReference type="NCBI Taxonomy" id="1577686"/>
    <lineage>
        <taxon>Bacteria</taxon>
        <taxon>Pseudomonadati</taxon>
        <taxon>Acidobacteriota</taxon>
        <taxon>Terriglobia</taxon>
        <taxon>Terriglobales</taxon>
        <taxon>Acidobacteriaceae</taxon>
        <taxon>Silvibacterium</taxon>
    </lineage>
</organism>
<dbReference type="Proteomes" id="UP000538666">
    <property type="component" value="Unassembled WGS sequence"/>
</dbReference>
<dbReference type="SUPFAM" id="SSF48695">
    <property type="entry name" value="Multiheme cytochromes"/>
    <property type="match status" value="1"/>
</dbReference>
<dbReference type="AlphaFoldDB" id="A0A841JR31"/>
<keyword evidence="15" id="KW-1185">Reference proteome</keyword>
<dbReference type="InterPro" id="IPR051174">
    <property type="entry name" value="Cytochrome_c-type_ET"/>
</dbReference>
<evidence type="ECO:0000256" key="5">
    <source>
        <dbReference type="ARBA" id="ARBA00022617"/>
    </source>
</evidence>
<accession>A0A841JR31</accession>
<sequence>MANFDQFKKNWLRPFLFYGNNPISLIGGALTTASALVLIGFWVVEFLGHGGSNNPYLGIIFDLILPGLFVLGLVLIPIGILWRRSRLKAAGELPSIYPEIDLGDPVFRHGIEFVVIATFINFVIVGTASYRGVAYMDTPNFCGQACHVMAPEWGAYPVSSHAGVACTECHIAAGIPGFVHAKVNGTKQLLMVVAHDYPRPIMAGDKLPPARTTCLNCHNADKEIGDKLLVETSYGDDEKNSMTRTLVLLHVGGRDQFGHLSGIHGAHLGHIEYISTDSNHQTIPWVGKTNDDGSVTEFVSADAKGPVAGEKHIMDCIDCHNRAAHSFDTPEKALNKDMAEGSPSASLPFVHKQGLVLMKASYTSQQEAASKITAGLESYYRSQYPQIWNGQRAQIDQAAKTLVAIYSRNVFPFMKVTWGTHPNNIGHNDYPGCFRCHDGNHNAKNGKSVTSVTNDCSVCHNLLAVDEPNPKQLADLGMH</sequence>
<dbReference type="PANTHER" id="PTHR30333:SF1">
    <property type="entry name" value="CYTOCHROME C-TYPE PROTEIN NAPC"/>
    <property type="match status" value="1"/>
</dbReference>
<dbReference type="PANTHER" id="PTHR30333">
    <property type="entry name" value="CYTOCHROME C-TYPE PROTEIN"/>
    <property type="match status" value="1"/>
</dbReference>
<evidence type="ECO:0000256" key="2">
    <source>
        <dbReference type="ARBA" id="ARBA00007395"/>
    </source>
</evidence>
<dbReference type="GO" id="GO:0009061">
    <property type="term" value="P:anaerobic respiration"/>
    <property type="evidence" value="ECO:0007669"/>
    <property type="project" value="TreeGrafter"/>
</dbReference>
<dbReference type="OrthoDB" id="9791652at2"/>
<keyword evidence="10" id="KW-0408">Iron</keyword>
<evidence type="ECO:0000256" key="9">
    <source>
        <dbReference type="ARBA" id="ARBA00022989"/>
    </source>
</evidence>